<keyword evidence="1" id="KW-0732">Signal</keyword>
<accession>A0ABY4V940</accession>
<organism evidence="3 4">
    <name type="scientific">Microbulbifer variabilis</name>
    <dbReference type="NCBI Taxonomy" id="266805"/>
    <lineage>
        <taxon>Bacteria</taxon>
        <taxon>Pseudomonadati</taxon>
        <taxon>Pseudomonadota</taxon>
        <taxon>Gammaproteobacteria</taxon>
        <taxon>Cellvibrionales</taxon>
        <taxon>Microbulbiferaceae</taxon>
        <taxon>Microbulbifer</taxon>
    </lineage>
</organism>
<evidence type="ECO:0000259" key="2">
    <source>
        <dbReference type="SMART" id="SM00245"/>
    </source>
</evidence>
<gene>
    <name evidence="3" type="ORF">MJO52_17265</name>
</gene>
<dbReference type="PANTHER" id="PTHR32060:SF30">
    <property type="entry name" value="CARBOXY-TERMINAL PROCESSING PROTEASE CTPA"/>
    <property type="match status" value="1"/>
</dbReference>
<proteinExistence type="predicted"/>
<dbReference type="RefSeq" id="WP_252083199.1">
    <property type="nucleotide sequence ID" value="NZ_CP092418.1"/>
</dbReference>
<dbReference type="Pfam" id="PF03572">
    <property type="entry name" value="Peptidase_S41"/>
    <property type="match status" value="1"/>
</dbReference>
<dbReference type="Gene3D" id="3.30.750.170">
    <property type="match status" value="1"/>
</dbReference>
<evidence type="ECO:0000256" key="1">
    <source>
        <dbReference type="SAM" id="SignalP"/>
    </source>
</evidence>
<dbReference type="SMART" id="SM00245">
    <property type="entry name" value="TSPc"/>
    <property type="match status" value="1"/>
</dbReference>
<name>A0ABY4V940_9GAMM</name>
<dbReference type="PANTHER" id="PTHR32060">
    <property type="entry name" value="TAIL-SPECIFIC PROTEASE"/>
    <property type="match status" value="1"/>
</dbReference>
<dbReference type="InterPro" id="IPR041613">
    <property type="entry name" value="Pept_S41_N"/>
</dbReference>
<dbReference type="Pfam" id="PF18294">
    <property type="entry name" value="Pept_S41_N"/>
    <property type="match status" value="1"/>
</dbReference>
<dbReference type="PROSITE" id="PS51257">
    <property type="entry name" value="PROKAR_LIPOPROTEIN"/>
    <property type="match status" value="1"/>
</dbReference>
<feature type="domain" description="Tail specific protease" evidence="2">
    <location>
        <begin position="246"/>
        <end position="468"/>
    </location>
</feature>
<dbReference type="Proteomes" id="UP001055658">
    <property type="component" value="Chromosome"/>
</dbReference>
<sequence length="543" mass="58572">MGTRFRKLALQGMMAFGTLALIACGSGGGSGDDTPERTSAMGTAGNVELPTPAGASWVENNFLPSSTFVARCVSPRTGTDPATGYEYIDQLGTRVDENNWLRSMSNEVYLWYDEITDKDPASFDDSLAYFDQLKTFKKTPSGRDKDRFHYTIPTSEWLSQTESGVYVGYGLQWALLSSEPPRKAVVAYLDEEGNESLPGIITRGAEVISVDGVDLANGEDIDTLNNGLWPESEGESHTFEFRQVGSSTIEKVTLVASAVKSDPVQFVKTEVTGSGRRVGYILFNDHIATAEAELINAVTQLDTASVEDLVLDLRYNGGGYLDIASELAYMIAGTVTIGQPFERTKFNNKHPETNPITGKPIDSTPFHTSALGLIDEGLKGAPLPTLNLPRVFVLTSENTCSASEAIINGLRGVDIEVIQIGETTCGKPYGFYPLDNCGTTYFTIQFSGVNAKGFGDYSDGFVPNGTDNTAADLPGCHIGDDFYHLLGDANEARFAAALNYIETGECGDIAVSAFSESGINSRIPISNVQVPKEASRSNRIMVR</sequence>
<dbReference type="CDD" id="cd07561">
    <property type="entry name" value="Peptidase_S41_CPP_like"/>
    <property type="match status" value="1"/>
</dbReference>
<dbReference type="SUPFAM" id="SSF52096">
    <property type="entry name" value="ClpP/crotonase"/>
    <property type="match status" value="1"/>
</dbReference>
<protein>
    <submittedName>
        <fullName evidence="3">S41 family peptidase</fullName>
    </submittedName>
</protein>
<evidence type="ECO:0000313" key="3">
    <source>
        <dbReference type="EMBL" id="USD20793.1"/>
    </source>
</evidence>
<dbReference type="EMBL" id="CP092418">
    <property type="protein sequence ID" value="USD20793.1"/>
    <property type="molecule type" value="Genomic_DNA"/>
</dbReference>
<feature type="signal peptide" evidence="1">
    <location>
        <begin position="1"/>
        <end position="22"/>
    </location>
</feature>
<feature type="chain" id="PRO_5047390282" evidence="1">
    <location>
        <begin position="23"/>
        <end position="543"/>
    </location>
</feature>
<reference evidence="3" key="1">
    <citation type="submission" date="2022-02" db="EMBL/GenBank/DDBJ databases">
        <title>Coral-associated bacteria.</title>
        <authorList>
            <person name="Tang K."/>
            <person name="Wang X."/>
        </authorList>
    </citation>
    <scope>NUCLEOTIDE SEQUENCE</scope>
    <source>
        <strain evidence="3">SCSIO 43006</strain>
    </source>
</reference>
<keyword evidence="4" id="KW-1185">Reference proteome</keyword>
<dbReference type="InterPro" id="IPR005151">
    <property type="entry name" value="Tail-specific_protease"/>
</dbReference>
<evidence type="ECO:0000313" key="4">
    <source>
        <dbReference type="Proteomes" id="UP001055658"/>
    </source>
</evidence>
<dbReference type="InterPro" id="IPR036034">
    <property type="entry name" value="PDZ_sf"/>
</dbReference>
<dbReference type="Gene3D" id="2.30.42.10">
    <property type="match status" value="1"/>
</dbReference>
<dbReference type="InterPro" id="IPR029045">
    <property type="entry name" value="ClpP/crotonase-like_dom_sf"/>
</dbReference>
<dbReference type="Gene3D" id="3.90.226.10">
    <property type="entry name" value="2-enoyl-CoA Hydratase, Chain A, domain 1"/>
    <property type="match status" value="1"/>
</dbReference>